<dbReference type="RefSeq" id="WP_075023853.1">
    <property type="nucleotide sequence ID" value="NZ_FOVH01000017.1"/>
</dbReference>
<gene>
    <name evidence="2" type="ORF">SAMN04489713_11766</name>
</gene>
<dbReference type="Proteomes" id="UP000183413">
    <property type="component" value="Unassembled WGS sequence"/>
</dbReference>
<evidence type="ECO:0000313" key="3">
    <source>
        <dbReference type="Proteomes" id="UP000183413"/>
    </source>
</evidence>
<sequence>MTPWAMAEIDPERIAAGLARRFPGCCVWLGEYTGSWWAMTGDRLVEAPDPATLERLLDGLSRRAHARRYASFQNRTAGRGTPPPPRASRPAVPTGPPTRRPAVRARRIERRPRGGLLRRLFGSFVVIEGW</sequence>
<feature type="region of interest" description="Disordered" evidence="1">
    <location>
        <begin position="69"/>
        <end position="108"/>
    </location>
</feature>
<dbReference type="InParanoid" id="A0A1I5SXM9"/>
<organism evidence="2 3">
    <name type="scientific">Actinomadura madurae</name>
    <dbReference type="NCBI Taxonomy" id="1993"/>
    <lineage>
        <taxon>Bacteria</taxon>
        <taxon>Bacillati</taxon>
        <taxon>Actinomycetota</taxon>
        <taxon>Actinomycetes</taxon>
        <taxon>Streptosporangiales</taxon>
        <taxon>Thermomonosporaceae</taxon>
        <taxon>Actinomadura</taxon>
    </lineage>
</organism>
<reference evidence="2 3" key="1">
    <citation type="submission" date="2016-10" db="EMBL/GenBank/DDBJ databases">
        <authorList>
            <person name="de Groot N.N."/>
        </authorList>
    </citation>
    <scope>NUCLEOTIDE SEQUENCE [LARGE SCALE GENOMIC DNA]</scope>
    <source>
        <strain evidence="2 3">DSM 43067</strain>
    </source>
</reference>
<dbReference type="AlphaFoldDB" id="A0A1I5SXM9"/>
<name>A0A1I5SXM9_9ACTN</name>
<keyword evidence="3" id="KW-1185">Reference proteome</keyword>
<proteinExistence type="predicted"/>
<evidence type="ECO:0000313" key="2">
    <source>
        <dbReference type="EMBL" id="SFP75500.1"/>
    </source>
</evidence>
<protein>
    <submittedName>
        <fullName evidence="2">Uncharacterized protein</fullName>
    </submittedName>
</protein>
<dbReference type="STRING" id="1993.SAMN04489713_11766"/>
<evidence type="ECO:0000256" key="1">
    <source>
        <dbReference type="SAM" id="MobiDB-lite"/>
    </source>
</evidence>
<feature type="compositionally biased region" description="Pro residues" evidence="1">
    <location>
        <begin position="81"/>
        <end position="99"/>
    </location>
</feature>
<accession>A0A1I5SXM9</accession>
<dbReference type="EMBL" id="FOVH01000017">
    <property type="protein sequence ID" value="SFP75500.1"/>
    <property type="molecule type" value="Genomic_DNA"/>
</dbReference>